<dbReference type="Proteomes" id="UP000299084">
    <property type="component" value="Unassembled WGS sequence"/>
</dbReference>
<accession>A0A5N4DV16</accession>
<reference evidence="1 2" key="1">
    <citation type="journal article" date="2019" name="Mol. Ecol. Resour.">
        <title>Improving Illumina assemblies with Hi-C and long reads: an example with the North African dromedary.</title>
        <authorList>
            <person name="Elbers J.P."/>
            <person name="Rogers M.F."/>
            <person name="Perelman P.L."/>
            <person name="Proskuryakova A.A."/>
            <person name="Serdyukova N.A."/>
            <person name="Johnson W.E."/>
            <person name="Horin P."/>
            <person name="Corander J."/>
            <person name="Murphy D."/>
            <person name="Burger P.A."/>
        </authorList>
    </citation>
    <scope>NUCLEOTIDE SEQUENCE [LARGE SCALE GENOMIC DNA]</scope>
    <source>
        <strain evidence="1">Drom800</strain>
        <tissue evidence="1">Blood</tissue>
    </source>
</reference>
<proteinExistence type="predicted"/>
<sequence length="96" mass="11348">MFLLRCRDQLYPQKGGTSRGQDEEGLARRWLQCSLWLSFNWDRKESVRVKILSREHMFRMWGLARVGMLRGVKEMQVTHQSCPSTKSLQSCVNMKQ</sequence>
<gene>
    <name evidence="1" type="ORF">Cadr_000011523</name>
</gene>
<protein>
    <submittedName>
        <fullName evidence="1">Uncharacterized protein</fullName>
    </submittedName>
</protein>
<name>A0A5N4DV16_CAMDR</name>
<evidence type="ECO:0000313" key="2">
    <source>
        <dbReference type="Proteomes" id="UP000299084"/>
    </source>
</evidence>
<organism evidence="1 2">
    <name type="scientific">Camelus dromedarius</name>
    <name type="common">Dromedary</name>
    <name type="synonym">Arabian camel</name>
    <dbReference type="NCBI Taxonomy" id="9838"/>
    <lineage>
        <taxon>Eukaryota</taxon>
        <taxon>Metazoa</taxon>
        <taxon>Chordata</taxon>
        <taxon>Craniata</taxon>
        <taxon>Vertebrata</taxon>
        <taxon>Euteleostomi</taxon>
        <taxon>Mammalia</taxon>
        <taxon>Eutheria</taxon>
        <taxon>Laurasiatheria</taxon>
        <taxon>Artiodactyla</taxon>
        <taxon>Tylopoda</taxon>
        <taxon>Camelidae</taxon>
        <taxon>Camelus</taxon>
    </lineage>
</organism>
<comment type="caution">
    <text evidence="1">The sequence shown here is derived from an EMBL/GenBank/DDBJ whole genome shotgun (WGS) entry which is preliminary data.</text>
</comment>
<keyword evidence="2" id="KW-1185">Reference proteome</keyword>
<evidence type="ECO:0000313" key="1">
    <source>
        <dbReference type="EMBL" id="KAB1275018.1"/>
    </source>
</evidence>
<dbReference type="EMBL" id="JWIN03000009">
    <property type="protein sequence ID" value="KAB1275018.1"/>
    <property type="molecule type" value="Genomic_DNA"/>
</dbReference>
<dbReference type="AlphaFoldDB" id="A0A5N4DV16"/>